<reference evidence="3 4" key="1">
    <citation type="journal article" date="2011" name="Science">
        <title>Comparative functional genomics of the fission yeasts.</title>
        <authorList>
            <person name="Rhind N."/>
            <person name="Chen Z."/>
            <person name="Yassour M."/>
            <person name="Thompson D.A."/>
            <person name="Haas B.J."/>
            <person name="Habib N."/>
            <person name="Wapinski I."/>
            <person name="Roy S."/>
            <person name="Lin M.F."/>
            <person name="Heiman D.I."/>
            <person name="Young S.K."/>
            <person name="Furuya K."/>
            <person name="Guo Y."/>
            <person name="Pidoux A."/>
            <person name="Chen H.M."/>
            <person name="Robbertse B."/>
            <person name="Goldberg J.M."/>
            <person name="Aoki K."/>
            <person name="Bayne E.H."/>
            <person name="Berlin A.M."/>
            <person name="Desjardins C.A."/>
            <person name="Dobbs E."/>
            <person name="Dukaj L."/>
            <person name="Fan L."/>
            <person name="FitzGerald M.G."/>
            <person name="French C."/>
            <person name="Gujja S."/>
            <person name="Hansen K."/>
            <person name="Keifenheim D."/>
            <person name="Levin J.Z."/>
            <person name="Mosher R.A."/>
            <person name="Mueller C.A."/>
            <person name="Pfiffner J."/>
            <person name="Priest M."/>
            <person name="Russ C."/>
            <person name="Smialowska A."/>
            <person name="Swoboda P."/>
            <person name="Sykes S.M."/>
            <person name="Vaughn M."/>
            <person name="Vengrova S."/>
            <person name="Yoder R."/>
            <person name="Zeng Q."/>
            <person name="Allshire R."/>
            <person name="Baulcombe D."/>
            <person name="Birren B.W."/>
            <person name="Brown W."/>
            <person name="Ekwall K."/>
            <person name="Kellis M."/>
            <person name="Leatherwood J."/>
            <person name="Levin H."/>
            <person name="Margalit H."/>
            <person name="Martienssen R."/>
            <person name="Nieduszynski C.A."/>
            <person name="Spatafora J.W."/>
            <person name="Friedman N."/>
            <person name="Dalgaard J.Z."/>
            <person name="Baumann P."/>
            <person name="Niki H."/>
            <person name="Regev A."/>
            <person name="Nusbaum C."/>
        </authorList>
    </citation>
    <scope>NUCLEOTIDE SEQUENCE [LARGE SCALE GENOMIC DNA]</scope>
    <source>
        <strain evidence="4">yFS275 / FY16936</strain>
    </source>
</reference>
<accession>B6K1L5</accession>
<dbReference type="OMA" id="SKACHEE"/>
<proteinExistence type="predicted"/>
<dbReference type="HOGENOM" id="CLU_026450_5_0_1"/>
<evidence type="ECO:0000313" key="3">
    <source>
        <dbReference type="EMBL" id="EEB07046.1"/>
    </source>
</evidence>
<dbReference type="VEuPathDB" id="FungiDB:SJAG_02126"/>
<protein>
    <submittedName>
        <fullName evidence="3">Trichothecene 3-O-acetyltransferase</fullName>
    </submittedName>
</protein>
<dbReference type="Gene3D" id="3.30.559.10">
    <property type="entry name" value="Chloramphenicol acetyltransferase-like domain"/>
    <property type="match status" value="2"/>
</dbReference>
<dbReference type="EMBL" id="KE651166">
    <property type="protein sequence ID" value="EEB07046.1"/>
    <property type="molecule type" value="Genomic_DNA"/>
</dbReference>
<evidence type="ECO:0000259" key="2">
    <source>
        <dbReference type="Pfam" id="PF22664"/>
    </source>
</evidence>
<dbReference type="GO" id="GO:0005737">
    <property type="term" value="C:cytoplasm"/>
    <property type="evidence" value="ECO:0000318"/>
    <property type="project" value="GO_Central"/>
</dbReference>
<dbReference type="RefSeq" id="XP_002173339.1">
    <property type="nucleotide sequence ID" value="XM_002173303.2"/>
</dbReference>
<dbReference type="InterPro" id="IPR051283">
    <property type="entry name" value="Sec_Metabolite_Acyltrans"/>
</dbReference>
<dbReference type="PANTHER" id="PTHR31896:SF64">
    <property type="entry name" value="TRICHOTHECENE 3-O-ACETYLTRANSFERASE"/>
    <property type="match status" value="1"/>
</dbReference>
<gene>
    <name evidence="3" type="ORF">SJAG_02126</name>
</gene>
<dbReference type="GeneID" id="7052055"/>
<dbReference type="Pfam" id="PF22664">
    <property type="entry name" value="TRI-like_N"/>
    <property type="match status" value="1"/>
</dbReference>
<dbReference type="STRING" id="402676.B6K1L5"/>
<evidence type="ECO:0000256" key="1">
    <source>
        <dbReference type="ARBA" id="ARBA00022679"/>
    </source>
</evidence>
<dbReference type="GO" id="GO:0016747">
    <property type="term" value="F:acyltransferase activity, transferring groups other than amino-acyl groups"/>
    <property type="evidence" value="ECO:0000318"/>
    <property type="project" value="GO_Central"/>
</dbReference>
<name>B6K1L5_SCHJY</name>
<dbReference type="OrthoDB" id="1862401at2759"/>
<dbReference type="InterPro" id="IPR023213">
    <property type="entry name" value="CAT-like_dom_sf"/>
</dbReference>
<evidence type="ECO:0000313" key="4">
    <source>
        <dbReference type="Proteomes" id="UP000001744"/>
    </source>
</evidence>
<dbReference type="eggNOG" id="ENOG502SHVS">
    <property type="taxonomic scope" value="Eukaryota"/>
</dbReference>
<sequence length="452" mass="50145">MYYSLDALGQLPIPRYTQLCLIYSLDAPSYVCIEKTLKNGLHRLSIAFPWIAGEVVFDGASENHLKTKKIKFTNSIPLIIKDLRNEEHSIPTMNELRQTKFPVCSLDESDIAPCRSIILPSATVDSKAHVEPVFMIQANLITGGLLLTVAGHHSAMDITGLGEVIRLLSKACHEEPFTSEELVSGNLDRQNIIPVFDESYKPAAELGHHIRTSNETNNNDKSKWLLSSQCNWRCFVFDEKSLHDLKLLACDAVSDSISYVSTDDSLTALIYQSVIRSRLSRLNPTANVTCSRIVNVRKFLDIPPGYPGFVISPVYHTYTVAELAEKALGDVALQLRSALDPSDLAYRTREVATCISRIEDTSAISLGPRVNSVEGLVLSSWAKVNCRDLDFNLHLGKPEAIRIPLSMTFEGVAHILPKSANGEVAVAICLRDEDMEHLKMDEELSKYAVYVG</sequence>
<organism evidence="3 4">
    <name type="scientific">Schizosaccharomyces japonicus (strain yFS275 / FY16936)</name>
    <name type="common">Fission yeast</name>
    <dbReference type="NCBI Taxonomy" id="402676"/>
    <lineage>
        <taxon>Eukaryota</taxon>
        <taxon>Fungi</taxon>
        <taxon>Dikarya</taxon>
        <taxon>Ascomycota</taxon>
        <taxon>Taphrinomycotina</taxon>
        <taxon>Schizosaccharomycetes</taxon>
        <taxon>Schizosaccharomycetales</taxon>
        <taxon>Schizosaccharomycetaceae</taxon>
        <taxon>Schizosaccharomyces</taxon>
    </lineage>
</organism>
<keyword evidence="4" id="KW-1185">Reference proteome</keyword>
<dbReference type="JaponicusDB" id="SJAG_02126"/>
<dbReference type="InterPro" id="IPR054710">
    <property type="entry name" value="Tri101-like_N"/>
</dbReference>
<dbReference type="AlphaFoldDB" id="B6K1L5"/>
<dbReference type="PANTHER" id="PTHR31896">
    <property type="entry name" value="FAMILY REGULATORY PROTEIN, PUTATIVE (AFU_ORTHOLOGUE AFUA_3G14730)-RELATED"/>
    <property type="match status" value="1"/>
</dbReference>
<dbReference type="Proteomes" id="UP000001744">
    <property type="component" value="Unassembled WGS sequence"/>
</dbReference>
<keyword evidence="1" id="KW-0808">Transferase</keyword>
<feature type="domain" description="Trichothecene 3-O-acetyltransferase-like N-terminal" evidence="2">
    <location>
        <begin position="16"/>
        <end position="172"/>
    </location>
</feature>